<organism evidence="4 5">
    <name type="scientific">Clavelina lepadiformis</name>
    <name type="common">Light-bulb sea squirt</name>
    <name type="synonym">Ascidia lepadiformis</name>
    <dbReference type="NCBI Taxonomy" id="159417"/>
    <lineage>
        <taxon>Eukaryota</taxon>
        <taxon>Metazoa</taxon>
        <taxon>Chordata</taxon>
        <taxon>Tunicata</taxon>
        <taxon>Ascidiacea</taxon>
        <taxon>Aplousobranchia</taxon>
        <taxon>Clavelinidae</taxon>
        <taxon>Clavelina</taxon>
    </lineage>
</organism>
<dbReference type="SUPFAM" id="SSF54277">
    <property type="entry name" value="CAD &amp; PB1 domains"/>
    <property type="match status" value="1"/>
</dbReference>
<comment type="caution">
    <text evidence="4">The sequence shown here is derived from an EMBL/GenBank/DDBJ whole genome shotgun (WGS) entry which is preliminary data.</text>
</comment>
<dbReference type="EMBL" id="CAWYQH010000108">
    <property type="protein sequence ID" value="CAK8688985.1"/>
    <property type="molecule type" value="Genomic_DNA"/>
</dbReference>
<dbReference type="Pfam" id="PF00564">
    <property type="entry name" value="PB1"/>
    <property type="match status" value="1"/>
</dbReference>
<feature type="region of interest" description="Disordered" evidence="1">
    <location>
        <begin position="295"/>
        <end position="388"/>
    </location>
</feature>
<dbReference type="PROSITE" id="PS50106">
    <property type="entry name" value="PDZ"/>
    <property type="match status" value="1"/>
</dbReference>
<evidence type="ECO:0000313" key="5">
    <source>
        <dbReference type="Proteomes" id="UP001642483"/>
    </source>
</evidence>
<dbReference type="InterPro" id="IPR053793">
    <property type="entry name" value="PB1-like"/>
</dbReference>
<evidence type="ECO:0000313" key="4">
    <source>
        <dbReference type="EMBL" id="CAK8688985.1"/>
    </source>
</evidence>
<dbReference type="InterPro" id="IPR001478">
    <property type="entry name" value="PDZ"/>
</dbReference>
<dbReference type="PANTHER" id="PTHR14102">
    <property type="entry name" value="PAR-6-RELATED"/>
    <property type="match status" value="1"/>
</dbReference>
<dbReference type="SMART" id="SM00666">
    <property type="entry name" value="PB1"/>
    <property type="match status" value="1"/>
</dbReference>
<dbReference type="SMART" id="SM00228">
    <property type="entry name" value="PDZ"/>
    <property type="match status" value="1"/>
</dbReference>
<feature type="compositionally biased region" description="Low complexity" evidence="1">
    <location>
        <begin position="349"/>
        <end position="362"/>
    </location>
</feature>
<dbReference type="PROSITE" id="PS51745">
    <property type="entry name" value="PB1"/>
    <property type="match status" value="1"/>
</dbReference>
<keyword evidence="5" id="KW-1185">Reference proteome</keyword>
<sequence>MVCQVAERTPVCTVTCGRSHGGSKLGFVTLSFQTFLPSKMIMSANARDASPFHNKLLQVKSKYLAEFRRFPVDVTRDSFEDFSHKLESIHHLTNLEFVITYTDPVHGDLLPINNEENFTKAKQSCMNSIMRVYVHRKDNLNLMNGFGQSTVRRRKGKKNVPKISFPEDFRPVSAIIDVDILPETLRRVRLHNHGIHKPLGFFIRDGVSLRMSDNGLEKVPGIFISRLVQGGLAEMTGLLAVNDEVLEVNGIEVSGKSLDQVTDMMVANSSNLIITVKPASMRNNVGSTRLQAGERFSAAPHPRHHHGYESDEDDDGDVVKDLSSTSSKAYSSDRSARSGDGAQQRKKFSPSSSPSRSSPKLNRPSDGRSKSHASPSYSSPGRRHDGAV</sequence>
<dbReference type="SUPFAM" id="SSF50156">
    <property type="entry name" value="PDZ domain-like"/>
    <property type="match status" value="1"/>
</dbReference>
<feature type="domain" description="PB1" evidence="3">
    <location>
        <begin position="56"/>
        <end position="137"/>
    </location>
</feature>
<reference evidence="4 5" key="1">
    <citation type="submission" date="2024-02" db="EMBL/GenBank/DDBJ databases">
        <authorList>
            <person name="Daric V."/>
            <person name="Darras S."/>
        </authorList>
    </citation>
    <scope>NUCLEOTIDE SEQUENCE [LARGE SCALE GENOMIC DNA]</scope>
</reference>
<evidence type="ECO:0000256" key="1">
    <source>
        <dbReference type="SAM" id="MobiDB-lite"/>
    </source>
</evidence>
<evidence type="ECO:0000259" key="3">
    <source>
        <dbReference type="PROSITE" id="PS51745"/>
    </source>
</evidence>
<dbReference type="Gene3D" id="3.10.20.90">
    <property type="entry name" value="Phosphatidylinositol 3-kinase Catalytic Subunit, Chain A, domain 1"/>
    <property type="match status" value="1"/>
</dbReference>
<gene>
    <name evidence="4" type="ORF">CVLEPA_LOCUS20979</name>
</gene>
<dbReference type="Gene3D" id="2.30.42.10">
    <property type="match status" value="1"/>
</dbReference>
<dbReference type="InterPro" id="IPR000270">
    <property type="entry name" value="PB1_dom"/>
</dbReference>
<dbReference type="PANTHER" id="PTHR14102:SF11">
    <property type="entry name" value="LD29223P"/>
    <property type="match status" value="1"/>
</dbReference>
<proteinExistence type="predicted"/>
<feature type="domain" description="PDZ" evidence="2">
    <location>
        <begin position="187"/>
        <end position="280"/>
    </location>
</feature>
<dbReference type="Proteomes" id="UP001642483">
    <property type="component" value="Unassembled WGS sequence"/>
</dbReference>
<dbReference type="Pfam" id="PF00595">
    <property type="entry name" value="PDZ"/>
    <property type="match status" value="1"/>
</dbReference>
<accession>A0ABP0GB23</accession>
<dbReference type="InterPro" id="IPR051741">
    <property type="entry name" value="PAR6_homolog"/>
</dbReference>
<dbReference type="CDD" id="cd06718">
    <property type="entry name" value="PDZ_Par6-like"/>
    <property type="match status" value="1"/>
</dbReference>
<protein>
    <submittedName>
        <fullName evidence="4">Uncharacterized protein</fullName>
    </submittedName>
</protein>
<name>A0ABP0GB23_CLALP</name>
<dbReference type="InterPro" id="IPR036034">
    <property type="entry name" value="PDZ_sf"/>
</dbReference>
<feature type="compositionally biased region" description="Polar residues" evidence="1">
    <location>
        <begin position="322"/>
        <end position="333"/>
    </location>
</feature>
<evidence type="ECO:0000259" key="2">
    <source>
        <dbReference type="PROSITE" id="PS50106"/>
    </source>
</evidence>